<dbReference type="InterPro" id="IPR013525">
    <property type="entry name" value="ABC2_TM"/>
</dbReference>
<evidence type="ECO:0000256" key="4">
    <source>
        <dbReference type="ARBA" id="ARBA00023136"/>
    </source>
</evidence>
<evidence type="ECO:0000256" key="1">
    <source>
        <dbReference type="ARBA" id="ARBA00004141"/>
    </source>
</evidence>
<feature type="transmembrane region" description="Helical" evidence="6">
    <location>
        <begin position="162"/>
        <end position="184"/>
    </location>
</feature>
<sequence length="379" mass="39427">MSTPTSPSTSSGSQNSGTHGTPTVANGIWLVAEREIGSKLRSKAFLISTGILLLLALAGIVIGGFASKNAATETMPVAVTSQTSAAVSALPNVTVTEVSDQAEAEKLVRDEKVDAAVLPGTGASDFTIVALKDAPGDLVAALSQAPEVQILEPATANPLLRYFIAIAFGIVFMGAAATFGGTIAQSIVEEKQTRVVEVLLSAIPARTLLAGKVIGNTILAMGQILALAAIATIGLIVTGQREVLSTLGSPIIWFAVFFLFGFILLAALFAAAASMVSRQEDIGSTTTPITMLIMAPYVLVIIFNDNPLVLTIMSYVPFSAPVGMPMRLFVGEAQWWEPLLSLVILLASCVAAIVIGAKIYENSLLKMGSRVKLGEALRG</sequence>
<feature type="transmembrane region" description="Helical" evidence="6">
    <location>
        <begin position="297"/>
        <end position="318"/>
    </location>
</feature>
<feature type="transmembrane region" description="Helical" evidence="6">
    <location>
        <begin position="218"/>
        <end position="239"/>
    </location>
</feature>
<name>A0ABY7XI93_MICLT</name>
<evidence type="ECO:0000256" key="2">
    <source>
        <dbReference type="ARBA" id="ARBA00022692"/>
    </source>
</evidence>
<dbReference type="Proteomes" id="UP001215097">
    <property type="component" value="Chromosome"/>
</dbReference>
<feature type="region of interest" description="Disordered" evidence="5">
    <location>
        <begin position="1"/>
        <end position="21"/>
    </location>
</feature>
<keyword evidence="2 6" id="KW-0812">Transmembrane</keyword>
<keyword evidence="4 6" id="KW-0472">Membrane</keyword>
<feature type="transmembrane region" description="Helical" evidence="6">
    <location>
        <begin position="44"/>
        <end position="66"/>
    </location>
</feature>
<feature type="transmembrane region" description="Helical" evidence="6">
    <location>
        <begin position="251"/>
        <end position="276"/>
    </location>
</feature>
<proteinExistence type="predicted"/>
<feature type="domain" description="ABC-2 type transporter transmembrane" evidence="7">
    <location>
        <begin position="43"/>
        <end position="357"/>
    </location>
</feature>
<dbReference type="RefSeq" id="WP_425561711.1">
    <property type="nucleotide sequence ID" value="NZ_BAAAUN010000001.1"/>
</dbReference>
<reference evidence="8 9" key="1">
    <citation type="submission" date="2021-06" db="EMBL/GenBank/DDBJ databases">
        <title>Genome-based taxonomic framework of Microbacterium strains isolated from marine environment, the description of four new species and reclassification of four preexisting species.</title>
        <authorList>
            <person name="Lee S.D."/>
            <person name="Kim S.-M."/>
            <person name="Byeon Y.-S."/>
            <person name="Yang H.L."/>
            <person name="Kim I.S."/>
        </authorList>
    </citation>
    <scope>NUCLEOTIDE SEQUENCE [LARGE SCALE GENOMIC DNA]</scope>
    <source>
        <strain evidence="8 9">KACC 14465</strain>
    </source>
</reference>
<dbReference type="PANTHER" id="PTHR43471:SF3">
    <property type="entry name" value="ABC TRANSPORTER PERMEASE PROTEIN NATB"/>
    <property type="match status" value="1"/>
</dbReference>
<evidence type="ECO:0000256" key="6">
    <source>
        <dbReference type="SAM" id="Phobius"/>
    </source>
</evidence>
<comment type="subcellular location">
    <subcellularLocation>
        <location evidence="1">Membrane</location>
        <topology evidence="1">Multi-pass membrane protein</topology>
    </subcellularLocation>
</comment>
<evidence type="ECO:0000259" key="7">
    <source>
        <dbReference type="Pfam" id="PF12698"/>
    </source>
</evidence>
<accession>A0ABY7XI93</accession>
<evidence type="ECO:0000256" key="5">
    <source>
        <dbReference type="SAM" id="MobiDB-lite"/>
    </source>
</evidence>
<keyword evidence="9" id="KW-1185">Reference proteome</keyword>
<dbReference type="EMBL" id="CP078075">
    <property type="protein sequence ID" value="WDM41834.1"/>
    <property type="molecule type" value="Genomic_DNA"/>
</dbReference>
<keyword evidence="3 6" id="KW-1133">Transmembrane helix</keyword>
<evidence type="ECO:0000256" key="3">
    <source>
        <dbReference type="ARBA" id="ARBA00022989"/>
    </source>
</evidence>
<feature type="transmembrane region" description="Helical" evidence="6">
    <location>
        <begin position="338"/>
        <end position="360"/>
    </location>
</feature>
<gene>
    <name evidence="8" type="ORF">KV395_00495</name>
</gene>
<organism evidence="8 9">
    <name type="scientific">Microbacterium luteolum</name>
    <name type="common">Aureobacterium luteolum</name>
    <dbReference type="NCBI Taxonomy" id="69367"/>
    <lineage>
        <taxon>Bacteria</taxon>
        <taxon>Bacillati</taxon>
        <taxon>Actinomycetota</taxon>
        <taxon>Actinomycetes</taxon>
        <taxon>Micrococcales</taxon>
        <taxon>Microbacteriaceae</taxon>
        <taxon>Microbacterium</taxon>
    </lineage>
</organism>
<dbReference type="PANTHER" id="PTHR43471">
    <property type="entry name" value="ABC TRANSPORTER PERMEASE"/>
    <property type="match status" value="1"/>
</dbReference>
<evidence type="ECO:0000313" key="8">
    <source>
        <dbReference type="EMBL" id="WDM41834.1"/>
    </source>
</evidence>
<evidence type="ECO:0000313" key="9">
    <source>
        <dbReference type="Proteomes" id="UP001215097"/>
    </source>
</evidence>
<dbReference type="Pfam" id="PF12698">
    <property type="entry name" value="ABC2_membrane_3"/>
    <property type="match status" value="1"/>
</dbReference>
<protein>
    <submittedName>
        <fullName evidence="8">ABC transporter permease</fullName>
    </submittedName>
</protein>